<evidence type="ECO:0000259" key="3">
    <source>
        <dbReference type="Pfam" id="PF00341"/>
    </source>
</evidence>
<feature type="region of interest" description="Disordered" evidence="1">
    <location>
        <begin position="20"/>
        <end position="49"/>
    </location>
</feature>
<dbReference type="CTD" id="33994"/>
<dbReference type="OrthoDB" id="6370328at2759"/>
<dbReference type="InterPro" id="IPR000072">
    <property type="entry name" value="PDGF/VEGF_dom"/>
</dbReference>
<dbReference type="KEGG" id="dhe:111591953"/>
<dbReference type="AlphaFoldDB" id="A0A6J1L033"/>
<name>A0A6J1L033_DROHY</name>
<sequence length="351" mass="39831">MWQILLLFLLASSVYGAAQRRLDQSSDNSKESDDDYYNDSENDDNNERDALKIDIDIDYARQKLMPSYLSYRSAYSPTTPPYAHLRRVPRHPWESQHSASDNHLDAAVDEEGYQSDQAPGSLTAQKQKEVGSPEAVQLSIRRYQEQLKIKTNELNNLARLHVVSMENEPLCKLPQARVIRMMSETSKVYSPRATVLHRCDENSGCCPSNLVWAVKNQTTVDQVFWMRSVNSRHSKATIVPMTNHTECHCINRSAQRRKRSSQCECPKHFINFAIAQGGATTTTSRCRCDCHLSNMTCQRMKNGDEGFPVSELKCIRANDCSPPICSYGIFNLNIGRCPRSTQSQPRQLGFG</sequence>
<dbReference type="InterPro" id="IPR029034">
    <property type="entry name" value="Cystine-knot_cytokine"/>
</dbReference>
<feature type="compositionally biased region" description="Acidic residues" evidence="1">
    <location>
        <begin position="32"/>
        <end position="44"/>
    </location>
</feature>
<feature type="compositionally biased region" description="Basic and acidic residues" evidence="1">
    <location>
        <begin position="20"/>
        <end position="31"/>
    </location>
</feature>
<evidence type="ECO:0000313" key="5">
    <source>
        <dbReference type="RefSeq" id="XP_023159655.2"/>
    </source>
</evidence>
<feature type="compositionally biased region" description="Polar residues" evidence="1">
    <location>
        <begin position="114"/>
        <end position="125"/>
    </location>
</feature>
<dbReference type="RefSeq" id="XP_023159655.2">
    <property type="nucleotide sequence ID" value="XM_023303887.2"/>
</dbReference>
<keyword evidence="4" id="KW-1185">Reference proteome</keyword>
<reference evidence="5" key="1">
    <citation type="submission" date="2025-08" db="UniProtKB">
        <authorList>
            <consortium name="RefSeq"/>
        </authorList>
    </citation>
    <scope>IDENTIFICATION</scope>
    <source>
        <strain evidence="5">15085-1641.00</strain>
        <tissue evidence="5">Whole body</tissue>
    </source>
</reference>
<evidence type="ECO:0000313" key="4">
    <source>
        <dbReference type="Proteomes" id="UP000504633"/>
    </source>
</evidence>
<dbReference type="PANTHER" id="PTHR21719:SF1">
    <property type="entry name" value="FI06402P-RELATED"/>
    <property type="match status" value="1"/>
</dbReference>
<feature type="region of interest" description="Disordered" evidence="1">
    <location>
        <begin position="112"/>
        <end position="134"/>
    </location>
</feature>
<evidence type="ECO:0000256" key="2">
    <source>
        <dbReference type="SAM" id="SignalP"/>
    </source>
</evidence>
<gene>
    <name evidence="5" type="primary">LOC111591953</name>
</gene>
<dbReference type="OMA" id="QCQCPKH"/>
<dbReference type="GO" id="GO:0008083">
    <property type="term" value="F:growth factor activity"/>
    <property type="evidence" value="ECO:0007669"/>
    <property type="project" value="InterPro"/>
</dbReference>
<feature type="chain" id="PRO_5026970190" evidence="2">
    <location>
        <begin position="17"/>
        <end position="351"/>
    </location>
</feature>
<dbReference type="Gene3D" id="2.10.90.10">
    <property type="entry name" value="Cystine-knot cytokines"/>
    <property type="match status" value="1"/>
</dbReference>
<evidence type="ECO:0000256" key="1">
    <source>
        <dbReference type="SAM" id="MobiDB-lite"/>
    </source>
</evidence>
<feature type="signal peptide" evidence="2">
    <location>
        <begin position="1"/>
        <end position="16"/>
    </location>
</feature>
<dbReference type="GO" id="GO:0035099">
    <property type="term" value="P:hemocyte migration"/>
    <property type="evidence" value="ECO:0007669"/>
    <property type="project" value="TreeGrafter"/>
</dbReference>
<feature type="domain" description="Platelet-derived growth factor (PDGF) family profile" evidence="3">
    <location>
        <begin position="181"/>
        <end position="249"/>
    </location>
</feature>
<dbReference type="Proteomes" id="UP000504633">
    <property type="component" value="Unplaced"/>
</dbReference>
<dbReference type="GO" id="GO:0016020">
    <property type="term" value="C:membrane"/>
    <property type="evidence" value="ECO:0007669"/>
    <property type="project" value="InterPro"/>
</dbReference>
<proteinExistence type="predicted"/>
<protein>
    <submittedName>
        <fullName evidence="5">Uncharacterized protein LOC111591953</fullName>
    </submittedName>
</protein>
<keyword evidence="2" id="KW-0732">Signal</keyword>
<dbReference type="Pfam" id="PF00341">
    <property type="entry name" value="PDGF"/>
    <property type="match status" value="1"/>
</dbReference>
<dbReference type="GeneID" id="111591953"/>
<dbReference type="PANTHER" id="PTHR21719">
    <property type="entry name" value="FI06402P-RELATED"/>
    <property type="match status" value="1"/>
</dbReference>
<accession>A0A6J1L033</accession>
<organism evidence="4 5">
    <name type="scientific">Drosophila hydei</name>
    <name type="common">Fruit fly</name>
    <dbReference type="NCBI Taxonomy" id="7224"/>
    <lineage>
        <taxon>Eukaryota</taxon>
        <taxon>Metazoa</taxon>
        <taxon>Ecdysozoa</taxon>
        <taxon>Arthropoda</taxon>
        <taxon>Hexapoda</taxon>
        <taxon>Insecta</taxon>
        <taxon>Pterygota</taxon>
        <taxon>Neoptera</taxon>
        <taxon>Endopterygota</taxon>
        <taxon>Diptera</taxon>
        <taxon>Brachycera</taxon>
        <taxon>Muscomorpha</taxon>
        <taxon>Ephydroidea</taxon>
        <taxon>Drosophilidae</taxon>
        <taxon>Drosophila</taxon>
    </lineage>
</organism>
<dbReference type="SUPFAM" id="SSF57501">
    <property type="entry name" value="Cystine-knot cytokines"/>
    <property type="match status" value="1"/>
</dbReference>